<accession>A0ABT3PQU0</accession>
<proteinExistence type="predicted"/>
<dbReference type="RefSeq" id="WP_265767009.1">
    <property type="nucleotide sequence ID" value="NZ_JAGGJA010000011.1"/>
</dbReference>
<sequence length="116" mass="13163">MKWAVVILILFLPTTLLAQEYKVKDRCMGGGVYAMVVEYNSQYYVVETPRYFQSGWIIQDLLGIAIGGSSMLYYSDAGGSNQSFQVRVLSRMQWRYAGYPGARSVCRQITQGARLR</sequence>
<gene>
    <name evidence="1" type="ORF">J6I44_15260</name>
</gene>
<protein>
    <submittedName>
        <fullName evidence="1">Uncharacterized protein</fullName>
    </submittedName>
</protein>
<comment type="caution">
    <text evidence="1">The sequence shown here is derived from an EMBL/GenBank/DDBJ whole genome shotgun (WGS) entry which is preliminary data.</text>
</comment>
<reference evidence="1 2" key="1">
    <citation type="submission" date="2021-03" db="EMBL/GenBank/DDBJ databases">
        <title>Aliifodinibius sp. nov., a new bacterium isolated from saline soil.</title>
        <authorList>
            <person name="Galisteo C."/>
            <person name="De La Haba R."/>
            <person name="Sanchez-Porro C."/>
            <person name="Ventosa A."/>
        </authorList>
    </citation>
    <scope>NUCLEOTIDE SEQUENCE [LARGE SCALE GENOMIC DNA]</scope>
    <source>
        <strain evidence="1 2">1BSP15-2V2</strain>
    </source>
</reference>
<organism evidence="1 2">
    <name type="scientific">Fodinibius salsisoli</name>
    <dbReference type="NCBI Taxonomy" id="2820877"/>
    <lineage>
        <taxon>Bacteria</taxon>
        <taxon>Pseudomonadati</taxon>
        <taxon>Balneolota</taxon>
        <taxon>Balneolia</taxon>
        <taxon>Balneolales</taxon>
        <taxon>Balneolaceae</taxon>
        <taxon>Fodinibius</taxon>
    </lineage>
</organism>
<name>A0ABT3PQU0_9BACT</name>
<evidence type="ECO:0000313" key="1">
    <source>
        <dbReference type="EMBL" id="MCW9708223.1"/>
    </source>
</evidence>
<dbReference type="Proteomes" id="UP001207918">
    <property type="component" value="Unassembled WGS sequence"/>
</dbReference>
<evidence type="ECO:0000313" key="2">
    <source>
        <dbReference type="Proteomes" id="UP001207918"/>
    </source>
</evidence>
<keyword evidence="2" id="KW-1185">Reference proteome</keyword>
<dbReference type="EMBL" id="JAGGJA010000011">
    <property type="protein sequence ID" value="MCW9708223.1"/>
    <property type="molecule type" value="Genomic_DNA"/>
</dbReference>